<dbReference type="EMBL" id="CM009291">
    <property type="protein sequence ID" value="KAI9399928.1"/>
    <property type="molecule type" value="Genomic_DNA"/>
</dbReference>
<sequence>MTYVSYCYGKLEPSDDEYEHCIDRVVVDGDAKLVKLVNQYMKPCAPEVKVVSMDDQYRCNDWVNSHRHSGLLVDELEIEKRFRGKSECVNAVKRWHIKNSLQ</sequence>
<evidence type="ECO:0000313" key="2">
    <source>
        <dbReference type="Proteomes" id="UP000006729"/>
    </source>
</evidence>
<proteinExistence type="predicted"/>
<accession>A0ACC0TER5</accession>
<evidence type="ECO:0000313" key="1">
    <source>
        <dbReference type="EMBL" id="KAI9399928.1"/>
    </source>
</evidence>
<reference evidence="1 2" key="1">
    <citation type="journal article" date="2006" name="Science">
        <title>The genome of black cottonwood, Populus trichocarpa (Torr. &amp; Gray).</title>
        <authorList>
            <person name="Tuskan G.A."/>
            <person name="Difazio S."/>
            <person name="Jansson S."/>
            <person name="Bohlmann J."/>
            <person name="Grigoriev I."/>
            <person name="Hellsten U."/>
            <person name="Putnam N."/>
            <person name="Ralph S."/>
            <person name="Rombauts S."/>
            <person name="Salamov A."/>
            <person name="Schein J."/>
            <person name="Sterck L."/>
            <person name="Aerts A."/>
            <person name="Bhalerao R.R."/>
            <person name="Bhalerao R.P."/>
            <person name="Blaudez D."/>
            <person name="Boerjan W."/>
            <person name="Brun A."/>
            <person name="Brunner A."/>
            <person name="Busov V."/>
            <person name="Campbell M."/>
            <person name="Carlson J."/>
            <person name="Chalot M."/>
            <person name="Chapman J."/>
            <person name="Chen G.L."/>
            <person name="Cooper D."/>
            <person name="Coutinho P.M."/>
            <person name="Couturier J."/>
            <person name="Covert S."/>
            <person name="Cronk Q."/>
            <person name="Cunningham R."/>
            <person name="Davis J."/>
            <person name="Degroeve S."/>
            <person name="Dejardin A."/>
            <person name="Depamphilis C."/>
            <person name="Detter J."/>
            <person name="Dirks B."/>
            <person name="Dubchak I."/>
            <person name="Duplessis S."/>
            <person name="Ehlting J."/>
            <person name="Ellis B."/>
            <person name="Gendler K."/>
            <person name="Goodstein D."/>
            <person name="Gribskov M."/>
            <person name="Grimwood J."/>
            <person name="Groover A."/>
            <person name="Gunter L."/>
            <person name="Hamberger B."/>
            <person name="Heinze B."/>
            <person name="Helariutta Y."/>
            <person name="Henrissat B."/>
            <person name="Holligan D."/>
            <person name="Holt R."/>
            <person name="Huang W."/>
            <person name="Islam-Faridi N."/>
            <person name="Jones S."/>
            <person name="Jones-Rhoades M."/>
            <person name="Jorgensen R."/>
            <person name="Joshi C."/>
            <person name="Kangasjarvi J."/>
            <person name="Karlsson J."/>
            <person name="Kelleher C."/>
            <person name="Kirkpatrick R."/>
            <person name="Kirst M."/>
            <person name="Kohler A."/>
            <person name="Kalluri U."/>
            <person name="Larimer F."/>
            <person name="Leebens-Mack J."/>
            <person name="Leple J.C."/>
            <person name="Locascio P."/>
            <person name="Lou Y."/>
            <person name="Lucas S."/>
            <person name="Martin F."/>
            <person name="Montanini B."/>
            <person name="Napoli C."/>
            <person name="Nelson D.R."/>
            <person name="Nelson C."/>
            <person name="Nieminen K."/>
            <person name="Nilsson O."/>
            <person name="Pereda V."/>
            <person name="Peter G."/>
            <person name="Philippe R."/>
            <person name="Pilate G."/>
            <person name="Poliakov A."/>
            <person name="Razumovskaya J."/>
            <person name="Richardson P."/>
            <person name="Rinaldi C."/>
            <person name="Ritland K."/>
            <person name="Rouze P."/>
            <person name="Ryaboy D."/>
            <person name="Schmutz J."/>
            <person name="Schrader J."/>
            <person name="Segerman B."/>
            <person name="Shin H."/>
            <person name="Siddiqui A."/>
            <person name="Sterky F."/>
            <person name="Terry A."/>
            <person name="Tsai C.J."/>
            <person name="Uberbacher E."/>
            <person name="Unneberg P."/>
            <person name="Vahala J."/>
            <person name="Wall K."/>
            <person name="Wessler S."/>
            <person name="Yang G."/>
            <person name="Yin T."/>
            <person name="Douglas C."/>
            <person name="Marra M."/>
            <person name="Sandberg G."/>
            <person name="Van de Peer Y."/>
            <person name="Rokhsar D."/>
        </authorList>
    </citation>
    <scope>NUCLEOTIDE SEQUENCE [LARGE SCALE GENOMIC DNA]</scope>
    <source>
        <strain evidence="2">cv. Nisqually</strain>
    </source>
</reference>
<protein>
    <submittedName>
        <fullName evidence="1">Uncharacterized protein</fullName>
    </submittedName>
</protein>
<keyword evidence="2" id="KW-1185">Reference proteome</keyword>
<dbReference type="Proteomes" id="UP000006729">
    <property type="component" value="Chromosome 2"/>
</dbReference>
<organism evidence="1 2">
    <name type="scientific">Populus trichocarpa</name>
    <name type="common">Western balsam poplar</name>
    <name type="synonym">Populus balsamifera subsp. trichocarpa</name>
    <dbReference type="NCBI Taxonomy" id="3694"/>
    <lineage>
        <taxon>Eukaryota</taxon>
        <taxon>Viridiplantae</taxon>
        <taxon>Streptophyta</taxon>
        <taxon>Embryophyta</taxon>
        <taxon>Tracheophyta</taxon>
        <taxon>Spermatophyta</taxon>
        <taxon>Magnoliopsida</taxon>
        <taxon>eudicotyledons</taxon>
        <taxon>Gunneridae</taxon>
        <taxon>Pentapetalae</taxon>
        <taxon>rosids</taxon>
        <taxon>fabids</taxon>
        <taxon>Malpighiales</taxon>
        <taxon>Salicaceae</taxon>
        <taxon>Saliceae</taxon>
        <taxon>Populus</taxon>
    </lineage>
</organism>
<comment type="caution">
    <text evidence="1">The sequence shown here is derived from an EMBL/GenBank/DDBJ whole genome shotgun (WGS) entry which is preliminary data.</text>
</comment>
<gene>
    <name evidence="1" type="ORF">POPTR_002G168001v4</name>
</gene>
<name>A0ACC0TER5_POPTR</name>